<dbReference type="OrthoDB" id="9763676at2"/>
<dbReference type="RefSeq" id="WP_121280953.1">
    <property type="nucleotide sequence ID" value="NZ_RBZV01000012.1"/>
</dbReference>
<protein>
    <submittedName>
        <fullName evidence="1">Type VI secretion system baseplate subunit TssF</fullName>
    </submittedName>
</protein>
<keyword evidence="2" id="KW-1185">Reference proteome</keyword>
<proteinExistence type="predicted"/>
<dbReference type="Proteomes" id="UP000280434">
    <property type="component" value="Unassembled WGS sequence"/>
</dbReference>
<evidence type="ECO:0000313" key="1">
    <source>
        <dbReference type="EMBL" id="RKP44531.1"/>
    </source>
</evidence>
<dbReference type="PIRSF" id="PIRSF028304">
    <property type="entry name" value="UCP028304"/>
    <property type="match status" value="1"/>
</dbReference>
<gene>
    <name evidence="1" type="primary">tssF</name>
    <name evidence="1" type="ORF">D7S89_21840</name>
</gene>
<evidence type="ECO:0000313" key="2">
    <source>
        <dbReference type="Proteomes" id="UP000280434"/>
    </source>
</evidence>
<dbReference type="AlphaFoldDB" id="A0A494X4E3"/>
<reference evidence="1 2" key="1">
    <citation type="submission" date="2018-10" db="EMBL/GenBank/DDBJ databases">
        <title>Paraburkholderia sp. 7MK8-2, isolated from soil.</title>
        <authorList>
            <person name="Gao Z.-H."/>
            <person name="Qiu L.-H."/>
        </authorList>
    </citation>
    <scope>NUCLEOTIDE SEQUENCE [LARGE SCALE GENOMIC DNA]</scope>
    <source>
        <strain evidence="1 2">7MK8-2</strain>
    </source>
</reference>
<dbReference type="Pfam" id="PF05947">
    <property type="entry name" value="T6SS_TssF"/>
    <property type="match status" value="1"/>
</dbReference>
<dbReference type="PANTHER" id="PTHR35370:SF1">
    <property type="entry name" value="TYPE VI SECRETION SYSTEM COMPONENT TSSF1"/>
    <property type="match status" value="1"/>
</dbReference>
<accession>A0A494X4E3</accession>
<comment type="caution">
    <text evidence="1">The sequence shown here is derived from an EMBL/GenBank/DDBJ whole genome shotgun (WGS) entry which is preliminary data.</text>
</comment>
<organism evidence="1 2">
    <name type="scientific">Trinickia fusca</name>
    <dbReference type="NCBI Taxonomy" id="2419777"/>
    <lineage>
        <taxon>Bacteria</taxon>
        <taxon>Pseudomonadati</taxon>
        <taxon>Pseudomonadota</taxon>
        <taxon>Betaproteobacteria</taxon>
        <taxon>Burkholderiales</taxon>
        <taxon>Burkholderiaceae</taxon>
        <taxon>Trinickia</taxon>
    </lineage>
</organism>
<sequence>METRFLDYYNRELAYMRELGTEFAREFPKVAGRLGMHGIDVADPYVERLLEGFCFLTARVQLKMDAEFPRFSQRLLEIVYPNHLAPMPSMGVVQFHVDMRAGTLAQGFVVPAGTNLRGEARGNSPTPCEFRTAHEVTLWPLALLDARMTATPPDWPPPHAGRAARARGVLRIRLGAQGGIPLAQLPLERLVFHVTASEPHATRLLELVTAHCAGVACRDPADGRWLSWVDADAGAIAHEGFGADQAMLPFDARIFDGYRILHEYFAFPARYLFFSIAGLRKAIGAVRGSEVELVLPFDTHDAVLERNVDANSLALHCTPVVNLFDKRTDRIAVTPGSADYRLVVDRTRALDYEVYAVKRVIGHRVGAGGDCVFRPFYASMADDEADFGAYYSLRREPRLVPVHGASHGARQNTRSSYAGTDVYVSLVDRRHAPFDESIELLSADTLCTNRDLPLTMPLSGASDLTAKLSAPIERVKIVRGPTRPRPPLAHDQATWQLIGHLGLNYQALDGIDDEAAAHALREVLGIYADSADAATLAQIRAIRRLACAPIFERVPQPGPIVFGRGVRVSMTVDEQAFAGDSPYLLGAVLEQFFARHASINAFTKFALCSPQRGEIAVWPARIGRRPAL</sequence>
<dbReference type="InterPro" id="IPR010272">
    <property type="entry name" value="T6SS_TssF"/>
</dbReference>
<name>A0A494X4E3_9BURK</name>
<dbReference type="EMBL" id="RBZV01000012">
    <property type="protein sequence ID" value="RKP44531.1"/>
    <property type="molecule type" value="Genomic_DNA"/>
</dbReference>
<dbReference type="PANTHER" id="PTHR35370">
    <property type="entry name" value="CYTOPLASMIC PROTEIN-RELATED-RELATED"/>
    <property type="match status" value="1"/>
</dbReference>
<dbReference type="NCBIfam" id="TIGR03359">
    <property type="entry name" value="VI_chp_6"/>
    <property type="match status" value="1"/>
</dbReference>